<protein>
    <recommendedName>
        <fullName evidence="1">Endonuclease/exonuclease/phosphatase domain-containing protein</fullName>
    </recommendedName>
</protein>
<evidence type="ECO:0000313" key="2">
    <source>
        <dbReference type="EMBL" id="KAH7981759.1"/>
    </source>
</evidence>
<dbReference type="InterPro" id="IPR036691">
    <property type="entry name" value="Endo/exonu/phosph_ase_sf"/>
</dbReference>
<dbReference type="SUPFAM" id="SSF56219">
    <property type="entry name" value="DNase I-like"/>
    <property type="match status" value="1"/>
</dbReference>
<dbReference type="Gene3D" id="3.60.10.10">
    <property type="entry name" value="Endonuclease/exonuclease/phosphatase"/>
    <property type="match status" value="1"/>
</dbReference>
<comment type="caution">
    <text evidence="2">The sequence shown here is derived from an EMBL/GenBank/DDBJ whole genome shotgun (WGS) entry which is preliminary data.</text>
</comment>
<reference evidence="2" key="1">
    <citation type="journal article" date="2020" name="Cell">
        <title>Large-Scale Comparative Analyses of Tick Genomes Elucidate Their Genetic Diversity and Vector Capacities.</title>
        <authorList>
            <consortium name="Tick Genome and Microbiome Consortium (TIGMIC)"/>
            <person name="Jia N."/>
            <person name="Wang J."/>
            <person name="Shi W."/>
            <person name="Du L."/>
            <person name="Sun Y."/>
            <person name="Zhan W."/>
            <person name="Jiang J.F."/>
            <person name="Wang Q."/>
            <person name="Zhang B."/>
            <person name="Ji P."/>
            <person name="Bell-Sakyi L."/>
            <person name="Cui X.M."/>
            <person name="Yuan T.T."/>
            <person name="Jiang B.G."/>
            <person name="Yang W.F."/>
            <person name="Lam T.T."/>
            <person name="Chang Q.C."/>
            <person name="Ding S.J."/>
            <person name="Wang X.J."/>
            <person name="Zhu J.G."/>
            <person name="Ruan X.D."/>
            <person name="Zhao L."/>
            <person name="Wei J.T."/>
            <person name="Ye R.Z."/>
            <person name="Que T.C."/>
            <person name="Du C.H."/>
            <person name="Zhou Y.H."/>
            <person name="Cheng J.X."/>
            <person name="Dai P.F."/>
            <person name="Guo W.B."/>
            <person name="Han X.H."/>
            <person name="Huang E.J."/>
            <person name="Li L.F."/>
            <person name="Wei W."/>
            <person name="Gao Y.C."/>
            <person name="Liu J.Z."/>
            <person name="Shao H.Z."/>
            <person name="Wang X."/>
            <person name="Wang C.C."/>
            <person name="Yang T.C."/>
            <person name="Huo Q.B."/>
            <person name="Li W."/>
            <person name="Chen H.Y."/>
            <person name="Chen S.E."/>
            <person name="Zhou L.G."/>
            <person name="Ni X.B."/>
            <person name="Tian J.H."/>
            <person name="Sheng Y."/>
            <person name="Liu T."/>
            <person name="Pan Y.S."/>
            <person name="Xia L.Y."/>
            <person name="Li J."/>
            <person name="Zhao F."/>
            <person name="Cao W.C."/>
        </authorList>
    </citation>
    <scope>NUCLEOTIDE SEQUENCE</scope>
    <source>
        <strain evidence="2">Rsan-2018</strain>
    </source>
</reference>
<dbReference type="Pfam" id="PF14529">
    <property type="entry name" value="Exo_endo_phos_2"/>
    <property type="match status" value="1"/>
</dbReference>
<evidence type="ECO:0000259" key="1">
    <source>
        <dbReference type="Pfam" id="PF14529"/>
    </source>
</evidence>
<keyword evidence="3" id="KW-1185">Reference proteome</keyword>
<feature type="domain" description="Endonuclease/exonuclease/phosphatase" evidence="1">
    <location>
        <begin position="7"/>
        <end position="94"/>
    </location>
</feature>
<organism evidence="2 3">
    <name type="scientific">Rhipicephalus sanguineus</name>
    <name type="common">Brown dog tick</name>
    <name type="synonym">Ixodes sanguineus</name>
    <dbReference type="NCBI Taxonomy" id="34632"/>
    <lineage>
        <taxon>Eukaryota</taxon>
        <taxon>Metazoa</taxon>
        <taxon>Ecdysozoa</taxon>
        <taxon>Arthropoda</taxon>
        <taxon>Chelicerata</taxon>
        <taxon>Arachnida</taxon>
        <taxon>Acari</taxon>
        <taxon>Parasitiformes</taxon>
        <taxon>Ixodida</taxon>
        <taxon>Ixodoidea</taxon>
        <taxon>Ixodidae</taxon>
        <taxon>Rhipicephalinae</taxon>
        <taxon>Rhipicephalus</taxon>
        <taxon>Rhipicephalus</taxon>
    </lineage>
</organism>
<evidence type="ECO:0000313" key="3">
    <source>
        <dbReference type="Proteomes" id="UP000821837"/>
    </source>
</evidence>
<reference evidence="2" key="2">
    <citation type="submission" date="2021-09" db="EMBL/GenBank/DDBJ databases">
        <authorList>
            <person name="Jia N."/>
            <person name="Wang J."/>
            <person name="Shi W."/>
            <person name="Du L."/>
            <person name="Sun Y."/>
            <person name="Zhan W."/>
            <person name="Jiang J."/>
            <person name="Wang Q."/>
            <person name="Zhang B."/>
            <person name="Ji P."/>
            <person name="Sakyi L.B."/>
            <person name="Cui X."/>
            <person name="Yuan T."/>
            <person name="Jiang B."/>
            <person name="Yang W."/>
            <person name="Lam T.T.-Y."/>
            <person name="Chang Q."/>
            <person name="Ding S."/>
            <person name="Wang X."/>
            <person name="Zhu J."/>
            <person name="Ruan X."/>
            <person name="Zhao L."/>
            <person name="Wei J."/>
            <person name="Que T."/>
            <person name="Du C."/>
            <person name="Cheng J."/>
            <person name="Dai P."/>
            <person name="Han X."/>
            <person name="Huang E."/>
            <person name="Gao Y."/>
            <person name="Liu J."/>
            <person name="Shao H."/>
            <person name="Ye R."/>
            <person name="Li L."/>
            <person name="Wei W."/>
            <person name="Wang X."/>
            <person name="Wang C."/>
            <person name="Huo Q."/>
            <person name="Li W."/>
            <person name="Guo W."/>
            <person name="Chen H."/>
            <person name="Chen S."/>
            <person name="Zhou L."/>
            <person name="Zhou L."/>
            <person name="Ni X."/>
            <person name="Tian J."/>
            <person name="Zhou Y."/>
            <person name="Sheng Y."/>
            <person name="Liu T."/>
            <person name="Pan Y."/>
            <person name="Xia L."/>
            <person name="Li J."/>
            <person name="Zhao F."/>
            <person name="Cao W."/>
        </authorList>
    </citation>
    <scope>NUCLEOTIDE SEQUENCE</scope>
    <source>
        <strain evidence="2">Rsan-2018</strain>
        <tissue evidence="2">Larvae</tissue>
    </source>
</reference>
<name>A0A9D4QF43_RHISA</name>
<dbReference type="EMBL" id="JABSTV010001245">
    <property type="protein sequence ID" value="KAH7981759.1"/>
    <property type="molecule type" value="Genomic_DNA"/>
</dbReference>
<dbReference type="InterPro" id="IPR005135">
    <property type="entry name" value="Endo/exonuclease/phosphatase"/>
</dbReference>
<accession>A0A9D4QF43</accession>
<sequence>MEAMRKALISPGAPLLVVGDFNASHTSSSYRMNCRKGRVVWTFVQNEGFSLLNYISFSTRIGSSVQRNTSPDLTLSKHIRDSHWTNTTHIFGSDRYILYT</sequence>
<proteinExistence type="predicted"/>
<gene>
    <name evidence="2" type="ORF">HPB52_001061</name>
</gene>
<dbReference type="GO" id="GO:0003824">
    <property type="term" value="F:catalytic activity"/>
    <property type="evidence" value="ECO:0007669"/>
    <property type="project" value="InterPro"/>
</dbReference>
<dbReference type="AlphaFoldDB" id="A0A9D4QF43"/>
<dbReference type="Proteomes" id="UP000821837">
    <property type="component" value="Chromosome 1"/>
</dbReference>